<dbReference type="Pfam" id="PF13692">
    <property type="entry name" value="Glyco_trans_1_4"/>
    <property type="match status" value="1"/>
</dbReference>
<proteinExistence type="predicted"/>
<dbReference type="Gene3D" id="3.40.50.2000">
    <property type="entry name" value="Glycogen Phosphorylase B"/>
    <property type="match status" value="2"/>
</dbReference>
<dbReference type="SUPFAM" id="SSF53756">
    <property type="entry name" value="UDP-Glycosyltransferase/glycogen phosphorylase"/>
    <property type="match status" value="1"/>
</dbReference>
<keyword evidence="2" id="KW-0614">Plasmid</keyword>
<dbReference type="GO" id="GO:0009103">
    <property type="term" value="P:lipopolysaccharide biosynthetic process"/>
    <property type="evidence" value="ECO:0007669"/>
    <property type="project" value="TreeGrafter"/>
</dbReference>
<keyword evidence="3" id="KW-1185">Reference proteome</keyword>
<dbReference type="PANTHER" id="PTHR46401:SF2">
    <property type="entry name" value="GLYCOSYLTRANSFERASE WBBK-RELATED"/>
    <property type="match status" value="1"/>
</dbReference>
<accession>A0A7I8BVR9</accession>
<reference evidence="2 3" key="1">
    <citation type="journal article" date="2020" name="Genes (Basel)">
        <title>Genomic Comparison of Insect Gut Symbionts from Divergent Burkholderia Subclades.</title>
        <authorList>
            <person name="Takeshita K."/>
            <person name="Kikuchi Y."/>
        </authorList>
    </citation>
    <scope>NUCLEOTIDE SEQUENCE [LARGE SCALE GENOMIC DNA]</scope>
    <source>
        <strain evidence="2 3">PGU16</strain>
        <plasmid evidence="2 3">PPGU16_p1</plasmid>
    </source>
</reference>
<dbReference type="EMBL" id="AP023176">
    <property type="protein sequence ID" value="BCF92887.1"/>
    <property type="molecule type" value="Genomic_DNA"/>
</dbReference>
<evidence type="ECO:0000313" key="3">
    <source>
        <dbReference type="Proteomes" id="UP000510888"/>
    </source>
</evidence>
<dbReference type="PANTHER" id="PTHR46401">
    <property type="entry name" value="GLYCOSYLTRANSFERASE WBBK-RELATED"/>
    <property type="match status" value="1"/>
</dbReference>
<sequence>MLVGLEAGSTAEFYAKALKYLWTNKEVKIVNLYHLKLAHLLFFEILKLIRPDVTRYLKLDMDQRVIENVTARPHGLRAFKLKTWLFIAKRLDVISAETSNVFEHLRSYEPALQRNVFFLPNGIWAENTASVSRVEAREKIILCVGRIGAEQKNNELALNAFCELERLDGWRLVFAGPVEPDFQKLIDELFRKRPELASAIELTGPLDKAHVYDLYAKASVFCLTSRWEGFPLVLPEAAYFGNYILTTDIGGAREVTENGRLGTIVRDASVRGFRNAFQAIIDGDIDIEGMSARQQAFCASRMTWEYLIPILQRRIQLHVNGECGSFDQHAAGS</sequence>
<dbReference type="GO" id="GO:0016757">
    <property type="term" value="F:glycosyltransferase activity"/>
    <property type="evidence" value="ECO:0007669"/>
    <property type="project" value="TreeGrafter"/>
</dbReference>
<dbReference type="KEGG" id="plad:PPGU16_59540"/>
<protein>
    <submittedName>
        <fullName evidence="2">Glycosyl transferase</fullName>
    </submittedName>
</protein>
<dbReference type="CDD" id="cd03801">
    <property type="entry name" value="GT4_PimA-like"/>
    <property type="match status" value="1"/>
</dbReference>
<dbReference type="AlphaFoldDB" id="A0A7I8BVR9"/>
<evidence type="ECO:0000313" key="2">
    <source>
        <dbReference type="EMBL" id="BCF92887.1"/>
    </source>
</evidence>
<geneLocation type="plasmid" evidence="2 3">
    <name>PPGU16_p1</name>
</geneLocation>
<dbReference type="Proteomes" id="UP000510888">
    <property type="component" value="Plasmid PPGU16_p1"/>
</dbReference>
<organism evidence="2 3">
    <name type="scientific">Paraburkholderia largidicola</name>
    <dbReference type="NCBI Taxonomy" id="3014751"/>
    <lineage>
        <taxon>Bacteria</taxon>
        <taxon>Pseudomonadati</taxon>
        <taxon>Pseudomonadota</taxon>
        <taxon>Betaproteobacteria</taxon>
        <taxon>Burkholderiales</taxon>
        <taxon>Burkholderiaceae</taxon>
        <taxon>Paraburkholderia</taxon>
    </lineage>
</organism>
<name>A0A7I8BVR9_9BURK</name>
<keyword evidence="1 2" id="KW-0808">Transferase</keyword>
<gene>
    <name evidence="2" type="ORF">PPGU16_59540</name>
</gene>
<evidence type="ECO:0000256" key="1">
    <source>
        <dbReference type="ARBA" id="ARBA00022679"/>
    </source>
</evidence>